<evidence type="ECO:0000256" key="1">
    <source>
        <dbReference type="ARBA" id="ARBA00005395"/>
    </source>
</evidence>
<comment type="similarity">
    <text evidence="1 5">Belongs to the acetyltransferase family. RimI subfamily.</text>
</comment>
<dbReference type="PROSITE" id="PS51186">
    <property type="entry name" value="GNAT"/>
    <property type="match status" value="1"/>
</dbReference>
<name>A0A380JML1_9STRE</name>
<evidence type="ECO:0000256" key="3">
    <source>
        <dbReference type="ARBA" id="ARBA00022679"/>
    </source>
</evidence>
<dbReference type="InterPro" id="IPR000182">
    <property type="entry name" value="GNAT_dom"/>
</dbReference>
<dbReference type="RefSeq" id="WP_115250574.1">
    <property type="nucleotide sequence ID" value="NZ_UHFF01000002.1"/>
</dbReference>
<comment type="subcellular location">
    <subcellularLocation>
        <location evidence="5">Cytoplasm</location>
    </subcellularLocation>
</comment>
<proteinExistence type="inferred from homology"/>
<keyword evidence="2 5" id="KW-0963">Cytoplasm</keyword>
<gene>
    <name evidence="7" type="ORF">NCTC12092_00295</name>
</gene>
<feature type="domain" description="N-acetyltransferase" evidence="6">
    <location>
        <begin position="1"/>
        <end position="138"/>
    </location>
</feature>
<dbReference type="PANTHER" id="PTHR43420:SF44">
    <property type="entry name" value="ACETYLTRANSFERASE YPEA"/>
    <property type="match status" value="1"/>
</dbReference>
<dbReference type="Gene3D" id="3.40.630.30">
    <property type="match status" value="1"/>
</dbReference>
<protein>
    <recommendedName>
        <fullName evidence="5">[Ribosomal protein bS18]-alanine N-acetyltransferase</fullName>
        <ecNumber evidence="5">2.3.1.266</ecNumber>
    </recommendedName>
</protein>
<dbReference type="InterPro" id="IPR006464">
    <property type="entry name" value="AcTrfase_RimI/Ard1"/>
</dbReference>
<dbReference type="CDD" id="cd04301">
    <property type="entry name" value="NAT_SF"/>
    <property type="match status" value="1"/>
</dbReference>
<dbReference type="EMBL" id="UHFF01000002">
    <property type="protein sequence ID" value="SUN44934.1"/>
    <property type="molecule type" value="Genomic_DNA"/>
</dbReference>
<evidence type="ECO:0000256" key="5">
    <source>
        <dbReference type="RuleBase" id="RU363094"/>
    </source>
</evidence>
<organism evidence="7 8">
    <name type="scientific">Streptococcus equi subsp. equi</name>
    <dbReference type="NCBI Taxonomy" id="148942"/>
    <lineage>
        <taxon>Bacteria</taxon>
        <taxon>Bacillati</taxon>
        <taxon>Bacillota</taxon>
        <taxon>Bacilli</taxon>
        <taxon>Lactobacillales</taxon>
        <taxon>Streptococcaceae</taxon>
        <taxon>Streptococcus</taxon>
    </lineage>
</organism>
<accession>A0A380JML1</accession>
<keyword evidence="4" id="KW-0012">Acyltransferase</keyword>
<evidence type="ECO:0000256" key="2">
    <source>
        <dbReference type="ARBA" id="ARBA00022490"/>
    </source>
</evidence>
<dbReference type="Pfam" id="PF00583">
    <property type="entry name" value="Acetyltransf_1"/>
    <property type="match status" value="1"/>
</dbReference>
<evidence type="ECO:0000259" key="6">
    <source>
        <dbReference type="PROSITE" id="PS51186"/>
    </source>
</evidence>
<dbReference type="InterPro" id="IPR050680">
    <property type="entry name" value="YpeA/RimI_acetyltransf"/>
</dbReference>
<dbReference type="NCBIfam" id="TIGR01575">
    <property type="entry name" value="rimI"/>
    <property type="match status" value="1"/>
</dbReference>
<comment type="catalytic activity">
    <reaction evidence="5">
        <text>N-terminal L-alanyl-[ribosomal protein bS18] + acetyl-CoA = N-terminal N(alpha)-acetyl-L-alanyl-[ribosomal protein bS18] + CoA + H(+)</text>
        <dbReference type="Rhea" id="RHEA:43756"/>
        <dbReference type="Rhea" id="RHEA-COMP:10676"/>
        <dbReference type="Rhea" id="RHEA-COMP:10677"/>
        <dbReference type="ChEBI" id="CHEBI:15378"/>
        <dbReference type="ChEBI" id="CHEBI:57287"/>
        <dbReference type="ChEBI" id="CHEBI:57288"/>
        <dbReference type="ChEBI" id="CHEBI:64718"/>
        <dbReference type="ChEBI" id="CHEBI:83683"/>
        <dbReference type="EC" id="2.3.1.266"/>
    </reaction>
</comment>
<dbReference type="GO" id="GO:0008999">
    <property type="term" value="F:protein-N-terminal-alanine acetyltransferase activity"/>
    <property type="evidence" value="ECO:0007669"/>
    <property type="project" value="UniProtKB-EC"/>
</dbReference>
<reference evidence="7 8" key="1">
    <citation type="submission" date="2018-06" db="EMBL/GenBank/DDBJ databases">
        <authorList>
            <consortium name="Pathogen Informatics"/>
            <person name="Doyle S."/>
        </authorList>
    </citation>
    <scope>NUCLEOTIDE SEQUENCE [LARGE SCALE GENOMIC DNA]</scope>
    <source>
        <strain evidence="7 8">NCTC12092</strain>
    </source>
</reference>
<dbReference type="SUPFAM" id="SSF55729">
    <property type="entry name" value="Acyl-CoA N-acyltransferases (Nat)"/>
    <property type="match status" value="1"/>
</dbReference>
<dbReference type="InterPro" id="IPR016181">
    <property type="entry name" value="Acyl_CoA_acyltransferase"/>
</dbReference>
<evidence type="ECO:0000256" key="4">
    <source>
        <dbReference type="ARBA" id="ARBA00023315"/>
    </source>
</evidence>
<sequence>MISIQEKAAAVYQVLKEVYGQSPWTLKQILSDMQQEHVDYFTFYHQETLLGFLAIQQLPGEMEITNLAVLPSYQGQGIASWLMGQLDGFEGRIFLEVRASNHRAQQLYLKHGFEVIGQRSNYYHDPIEAALIMRREGKNDR</sequence>
<dbReference type="Proteomes" id="UP000254461">
    <property type="component" value="Unassembled WGS sequence"/>
</dbReference>
<dbReference type="EC" id="2.3.1.266" evidence="5"/>
<comment type="function">
    <text evidence="5">Acetylates the N-terminal alanine of ribosomal protein bS18.</text>
</comment>
<keyword evidence="3 7" id="KW-0808">Transferase</keyword>
<evidence type="ECO:0000313" key="7">
    <source>
        <dbReference type="EMBL" id="SUN44934.1"/>
    </source>
</evidence>
<dbReference type="GO" id="GO:0005737">
    <property type="term" value="C:cytoplasm"/>
    <property type="evidence" value="ECO:0007669"/>
    <property type="project" value="UniProtKB-SubCell"/>
</dbReference>
<dbReference type="AlphaFoldDB" id="A0A380JML1"/>
<dbReference type="PANTHER" id="PTHR43420">
    <property type="entry name" value="ACETYLTRANSFERASE"/>
    <property type="match status" value="1"/>
</dbReference>
<dbReference type="GeneID" id="83704188"/>
<evidence type="ECO:0000313" key="8">
    <source>
        <dbReference type="Proteomes" id="UP000254461"/>
    </source>
</evidence>